<evidence type="ECO:0000313" key="3">
    <source>
        <dbReference type="EMBL" id="CAD7089090.1"/>
    </source>
</evidence>
<evidence type="ECO:0000259" key="2">
    <source>
        <dbReference type="Pfam" id="PF13837"/>
    </source>
</evidence>
<feature type="region of interest" description="Disordered" evidence="1">
    <location>
        <begin position="151"/>
        <end position="181"/>
    </location>
</feature>
<protein>
    <recommendedName>
        <fullName evidence="2">Myb/SANT-like DNA-binding domain-containing protein</fullName>
    </recommendedName>
</protein>
<dbReference type="AlphaFoldDB" id="A0A7R8YY53"/>
<feature type="region of interest" description="Disordered" evidence="1">
    <location>
        <begin position="1"/>
        <end position="28"/>
    </location>
</feature>
<dbReference type="GO" id="GO:0045893">
    <property type="term" value="P:positive regulation of DNA-templated transcription"/>
    <property type="evidence" value="ECO:0007669"/>
    <property type="project" value="TreeGrafter"/>
</dbReference>
<reference evidence="3 4" key="1">
    <citation type="submission" date="2020-11" db="EMBL/GenBank/DDBJ databases">
        <authorList>
            <person name="Wallbank WR R."/>
            <person name="Pardo Diaz C."/>
            <person name="Kozak K."/>
            <person name="Martin S."/>
            <person name="Jiggins C."/>
            <person name="Moest M."/>
            <person name="Warren A I."/>
            <person name="Generalovic N T."/>
            <person name="Byers J.R.P. K."/>
            <person name="Montejo-Kovacevich G."/>
            <person name="Yen C E."/>
        </authorList>
    </citation>
    <scope>NUCLEOTIDE SEQUENCE [LARGE SCALE GENOMIC DNA]</scope>
</reference>
<dbReference type="Pfam" id="PF13837">
    <property type="entry name" value="Myb_DNA-bind_4"/>
    <property type="match status" value="1"/>
</dbReference>
<dbReference type="PANTHER" id="PTHR22666">
    <property type="entry name" value="MYB_SANT-LIKE DNA-BINDING DOMAIN-CONTAINING PROTEIN 1"/>
    <property type="match status" value="1"/>
</dbReference>
<dbReference type="Gene3D" id="1.10.10.60">
    <property type="entry name" value="Homeodomain-like"/>
    <property type="match status" value="1"/>
</dbReference>
<name>A0A7R8YY53_HERIL</name>
<feature type="compositionally biased region" description="Basic and acidic residues" evidence="1">
    <location>
        <begin position="226"/>
        <end position="241"/>
    </location>
</feature>
<dbReference type="EMBL" id="LR899012">
    <property type="protein sequence ID" value="CAD7089090.1"/>
    <property type="molecule type" value="Genomic_DNA"/>
</dbReference>
<feature type="domain" description="Myb/SANT-like DNA-binding" evidence="2">
    <location>
        <begin position="28"/>
        <end position="117"/>
    </location>
</feature>
<evidence type="ECO:0000256" key="1">
    <source>
        <dbReference type="SAM" id="MobiDB-lite"/>
    </source>
</evidence>
<dbReference type="OrthoDB" id="691673at2759"/>
<dbReference type="InterPro" id="IPR044822">
    <property type="entry name" value="Myb_DNA-bind_4"/>
</dbReference>
<organism evidence="3 4">
    <name type="scientific">Hermetia illucens</name>
    <name type="common">Black soldier fly</name>
    <dbReference type="NCBI Taxonomy" id="343691"/>
    <lineage>
        <taxon>Eukaryota</taxon>
        <taxon>Metazoa</taxon>
        <taxon>Ecdysozoa</taxon>
        <taxon>Arthropoda</taxon>
        <taxon>Hexapoda</taxon>
        <taxon>Insecta</taxon>
        <taxon>Pterygota</taxon>
        <taxon>Neoptera</taxon>
        <taxon>Endopterygota</taxon>
        <taxon>Diptera</taxon>
        <taxon>Brachycera</taxon>
        <taxon>Stratiomyomorpha</taxon>
        <taxon>Stratiomyidae</taxon>
        <taxon>Hermetiinae</taxon>
        <taxon>Hermetia</taxon>
    </lineage>
</organism>
<accession>A0A7R8YY53</accession>
<dbReference type="Proteomes" id="UP000594454">
    <property type="component" value="Chromosome 4"/>
</dbReference>
<dbReference type="GO" id="GO:0016604">
    <property type="term" value="C:nuclear body"/>
    <property type="evidence" value="ECO:0007669"/>
    <property type="project" value="TreeGrafter"/>
</dbReference>
<feature type="region of interest" description="Disordered" evidence="1">
    <location>
        <begin position="209"/>
        <end position="269"/>
    </location>
</feature>
<dbReference type="PANTHER" id="PTHR22666:SF3">
    <property type="entry name" value="MYB_SANT-LIKE DNA-BINDING DOMAIN-CONTAINING PROTEIN 1"/>
    <property type="match status" value="1"/>
</dbReference>
<dbReference type="InterPro" id="IPR026095">
    <property type="entry name" value="Myb/SANT-like_DNA-bd_dom_prot"/>
</dbReference>
<evidence type="ECO:0000313" key="4">
    <source>
        <dbReference type="Proteomes" id="UP000594454"/>
    </source>
</evidence>
<gene>
    <name evidence="3" type="ORF">HERILL_LOCUS11668</name>
</gene>
<proteinExistence type="predicted"/>
<sequence length="269" mass="31300">MGPKRRSDWTSNNRVLNGGNKKYNGRNPNFDTEETRLLISLWGDPKVQKTLITTHKKHPVIARLADQLKQYGYHRTAEEINTRIKNLKCFYNRIKKDMEVGIITEPTWKHFYAMERIMTRPIFSVRPDEIPKPSPRFRMEGLSTGLDVNYHGKENRERKRTHRVDDVGNDSFEGNQDDDDDELFTQEMFEAELDCEMDDFSLGEEHAMQEEVTKTNDTARIPNENCDVKKEQSGEDSDIKAESGLIIPKQEPIDVDDEDPPEQQKNGNR</sequence>
<dbReference type="InParanoid" id="A0A7R8YY53"/>
<keyword evidence="4" id="KW-1185">Reference proteome</keyword>